<dbReference type="STRING" id="3818.A0A445DUD9"/>
<keyword evidence="1" id="KW-0862">Zinc</keyword>
<dbReference type="InterPro" id="IPR001878">
    <property type="entry name" value="Znf_CCHC"/>
</dbReference>
<comment type="caution">
    <text evidence="3">The sequence shown here is derived from an EMBL/GenBank/DDBJ whole genome shotgun (WGS) entry which is preliminary data.</text>
</comment>
<evidence type="ECO:0000259" key="2">
    <source>
        <dbReference type="PROSITE" id="PS50158"/>
    </source>
</evidence>
<dbReference type="PANTHER" id="PTHR31286">
    <property type="entry name" value="GLYCINE-RICH CELL WALL STRUCTURAL PROTEIN 1.8-LIKE"/>
    <property type="match status" value="1"/>
</dbReference>
<evidence type="ECO:0000256" key="1">
    <source>
        <dbReference type="PROSITE-ProRule" id="PRU00047"/>
    </source>
</evidence>
<keyword evidence="1" id="KW-0863">Zinc-finger</keyword>
<sequence length="376" mass="42627">MLKIDRTTSIHTRGKFVRICVKIDLSKKLVPRISVLGTTLSIEYEDLYLICFSCEKYGHRAEHCLESPVSNDNNHHESNTAEEMRGIGVNTIAEMKGTETTQVFGVDHEPSNNQGVVSESNLSKKINQDPSKFGPWMLVRRQVRRKHENSAAGIKGSYLNKEAHTIMERKNTNKGQPIENGSRFDALNKEDFEGTNVEHNNVMHEEPSHGEDMLIGLKEKDEEMSEMVEGGQRSKMLLDKPPDIYIGESSMHHMEGVRVNPERANATERVNTQEKKIGFDGCFVEEARGFSGGIWCLWNTETWDWDEDKLKEWLPESTVKRIMAMAPPSPWKKADCIAWANTYDGGYATDGTVEKCTDTDNVTCVSLQLKDWDVKV</sequence>
<dbReference type="EMBL" id="SDMP01000003">
    <property type="protein sequence ID" value="RYR66808.1"/>
    <property type="molecule type" value="Genomic_DNA"/>
</dbReference>
<feature type="domain" description="CCHC-type" evidence="2">
    <location>
        <begin position="51"/>
        <end position="64"/>
    </location>
</feature>
<dbReference type="PROSITE" id="PS50158">
    <property type="entry name" value="ZF_CCHC"/>
    <property type="match status" value="1"/>
</dbReference>
<evidence type="ECO:0000313" key="3">
    <source>
        <dbReference type="EMBL" id="RYR66808.1"/>
    </source>
</evidence>
<organism evidence="3 4">
    <name type="scientific">Arachis hypogaea</name>
    <name type="common">Peanut</name>
    <dbReference type="NCBI Taxonomy" id="3818"/>
    <lineage>
        <taxon>Eukaryota</taxon>
        <taxon>Viridiplantae</taxon>
        <taxon>Streptophyta</taxon>
        <taxon>Embryophyta</taxon>
        <taxon>Tracheophyta</taxon>
        <taxon>Spermatophyta</taxon>
        <taxon>Magnoliopsida</taxon>
        <taxon>eudicotyledons</taxon>
        <taxon>Gunneridae</taxon>
        <taxon>Pentapetalae</taxon>
        <taxon>rosids</taxon>
        <taxon>fabids</taxon>
        <taxon>Fabales</taxon>
        <taxon>Fabaceae</taxon>
        <taxon>Papilionoideae</taxon>
        <taxon>50 kb inversion clade</taxon>
        <taxon>dalbergioids sensu lato</taxon>
        <taxon>Dalbergieae</taxon>
        <taxon>Pterocarpus clade</taxon>
        <taxon>Arachis</taxon>
    </lineage>
</organism>
<keyword evidence="4" id="KW-1185">Reference proteome</keyword>
<dbReference type="Proteomes" id="UP000289738">
    <property type="component" value="Chromosome A03"/>
</dbReference>
<reference evidence="3 4" key="1">
    <citation type="submission" date="2019-01" db="EMBL/GenBank/DDBJ databases">
        <title>Sequencing of cultivated peanut Arachis hypogaea provides insights into genome evolution and oil improvement.</title>
        <authorList>
            <person name="Chen X."/>
        </authorList>
    </citation>
    <scope>NUCLEOTIDE SEQUENCE [LARGE SCALE GENOMIC DNA]</scope>
    <source>
        <strain evidence="4">cv. Fuhuasheng</strain>
        <tissue evidence="3">Leaves</tissue>
    </source>
</reference>
<keyword evidence="1" id="KW-0479">Metal-binding</keyword>
<dbReference type="GO" id="GO:0008270">
    <property type="term" value="F:zinc ion binding"/>
    <property type="evidence" value="ECO:0007669"/>
    <property type="project" value="UniProtKB-KW"/>
</dbReference>
<evidence type="ECO:0000313" key="4">
    <source>
        <dbReference type="Proteomes" id="UP000289738"/>
    </source>
</evidence>
<protein>
    <recommendedName>
        <fullName evidence="2">CCHC-type domain-containing protein</fullName>
    </recommendedName>
</protein>
<proteinExistence type="predicted"/>
<dbReference type="PANTHER" id="PTHR31286:SF99">
    <property type="entry name" value="DUF4283 DOMAIN-CONTAINING PROTEIN"/>
    <property type="match status" value="1"/>
</dbReference>
<accession>A0A445DUD9</accession>
<dbReference type="InterPro" id="IPR040256">
    <property type="entry name" value="At4g02000-like"/>
</dbReference>
<gene>
    <name evidence="3" type="ORF">Ahy_A03g012892</name>
</gene>
<name>A0A445DUD9_ARAHY</name>
<dbReference type="GO" id="GO:0003676">
    <property type="term" value="F:nucleic acid binding"/>
    <property type="evidence" value="ECO:0007669"/>
    <property type="project" value="InterPro"/>
</dbReference>
<dbReference type="AlphaFoldDB" id="A0A445DUD9"/>